<name>A0ABP9S2M3_9GAMM</name>
<sequence length="162" mass="17678">MLTPPIAPLRRTLLPLLQNHFSAAIAAHELDFLEGRRVAVAVFELPFALQLGFEQGRLTLCWEDGSAEATMSGDAAALLAVGTGRYDGDALFFQRRLAMEGDTELALEVKSLLSRYPLMDLPAQLLTLGRSLKAQWPRLPRPSTGPLKRALQTLHTGVGTTD</sequence>
<organism evidence="2 3">
    <name type="scientific">Ferrimonas gelatinilytica</name>
    <dbReference type="NCBI Taxonomy" id="1255257"/>
    <lineage>
        <taxon>Bacteria</taxon>
        <taxon>Pseudomonadati</taxon>
        <taxon>Pseudomonadota</taxon>
        <taxon>Gammaproteobacteria</taxon>
        <taxon>Alteromonadales</taxon>
        <taxon>Ferrimonadaceae</taxon>
        <taxon>Ferrimonas</taxon>
    </lineage>
</organism>
<evidence type="ECO:0000259" key="1">
    <source>
        <dbReference type="Pfam" id="PF02036"/>
    </source>
</evidence>
<evidence type="ECO:0000313" key="3">
    <source>
        <dbReference type="Proteomes" id="UP001501600"/>
    </source>
</evidence>
<dbReference type="InterPro" id="IPR036527">
    <property type="entry name" value="SCP2_sterol-bd_dom_sf"/>
</dbReference>
<feature type="domain" description="SCP2" evidence="1">
    <location>
        <begin position="24"/>
        <end position="113"/>
    </location>
</feature>
<proteinExistence type="predicted"/>
<protein>
    <recommendedName>
        <fullName evidence="1">SCP2 domain-containing protein</fullName>
    </recommendedName>
</protein>
<dbReference type="Pfam" id="PF02036">
    <property type="entry name" value="SCP2"/>
    <property type="match status" value="1"/>
</dbReference>
<accession>A0ABP9S2M3</accession>
<dbReference type="Gene3D" id="3.30.1050.10">
    <property type="entry name" value="SCP2 sterol-binding domain"/>
    <property type="match status" value="1"/>
</dbReference>
<dbReference type="RefSeq" id="WP_345316487.1">
    <property type="nucleotide sequence ID" value="NZ_BAABLF010000008.1"/>
</dbReference>
<keyword evidence="3" id="KW-1185">Reference proteome</keyword>
<reference evidence="3" key="1">
    <citation type="journal article" date="2019" name="Int. J. Syst. Evol. Microbiol.">
        <title>The Global Catalogue of Microorganisms (GCM) 10K type strain sequencing project: providing services to taxonomists for standard genome sequencing and annotation.</title>
        <authorList>
            <consortium name="The Broad Institute Genomics Platform"/>
            <consortium name="The Broad Institute Genome Sequencing Center for Infectious Disease"/>
            <person name="Wu L."/>
            <person name="Ma J."/>
        </authorList>
    </citation>
    <scope>NUCLEOTIDE SEQUENCE [LARGE SCALE GENOMIC DNA]</scope>
    <source>
        <strain evidence="3">JCM 18720</strain>
    </source>
</reference>
<dbReference type="EMBL" id="BAABLF010000008">
    <property type="protein sequence ID" value="GAA5190569.1"/>
    <property type="molecule type" value="Genomic_DNA"/>
</dbReference>
<dbReference type="SUPFAM" id="SSF55718">
    <property type="entry name" value="SCP-like"/>
    <property type="match status" value="1"/>
</dbReference>
<evidence type="ECO:0000313" key="2">
    <source>
        <dbReference type="EMBL" id="GAA5190569.1"/>
    </source>
</evidence>
<gene>
    <name evidence="2" type="ORF">GCM10025772_15560</name>
</gene>
<comment type="caution">
    <text evidence="2">The sequence shown here is derived from an EMBL/GenBank/DDBJ whole genome shotgun (WGS) entry which is preliminary data.</text>
</comment>
<dbReference type="Proteomes" id="UP001501600">
    <property type="component" value="Unassembled WGS sequence"/>
</dbReference>
<dbReference type="InterPro" id="IPR003033">
    <property type="entry name" value="SCP2_sterol-bd_dom"/>
</dbReference>